<evidence type="ECO:0000313" key="1">
    <source>
        <dbReference type="EMBL" id="KAJ8636584.1"/>
    </source>
</evidence>
<dbReference type="EMBL" id="CM056811">
    <property type="protein sequence ID" value="KAJ8636584.1"/>
    <property type="molecule type" value="Genomic_DNA"/>
</dbReference>
<keyword evidence="2" id="KW-1185">Reference proteome</keyword>
<gene>
    <name evidence="1" type="ORF">MRB53_010851</name>
</gene>
<accession>A0ACC2LU68</accession>
<reference evidence="1 2" key="1">
    <citation type="journal article" date="2022" name="Hortic Res">
        <title>A haplotype resolved chromosomal level avocado genome allows analysis of novel avocado genes.</title>
        <authorList>
            <person name="Nath O."/>
            <person name="Fletcher S.J."/>
            <person name="Hayward A."/>
            <person name="Shaw L.M."/>
            <person name="Masouleh A.K."/>
            <person name="Furtado A."/>
            <person name="Henry R.J."/>
            <person name="Mitter N."/>
        </authorList>
    </citation>
    <scope>NUCLEOTIDE SEQUENCE [LARGE SCALE GENOMIC DNA]</scope>
    <source>
        <strain evidence="2">cv. Hass</strain>
    </source>
</reference>
<sequence length="540" mass="59666">MIMGWAQNGDWVEALEVFREMRVVGVVPNEVTVASVLSACVRLGAIQIGRMVHGVVIKGGMEVFVLVSTNMANFYAVCSSLEDAELVFDGMTEKNVVTWNVMLNGYVKSGLVESARGLFERIPVRDLVSWSTMIDGYVRANRLSEALIMFREMQRAEVRPNEVTMVDLVSACGQFLVTHEGRQLHGTILKTGFDGHAFVQATIIHFYAACQQIDLAYLQFQSGDVGNISSWNALIAGFIRNNMVDSARRLFDEMPDRDVVSWSSMIAGYVQSGQFDLALDLFHDMQVKGLQPNEITMVSVVSAVAHSGNLKQGRWIHDYIRESSIPLNDNLSAGLIDMYAKCGNIENALQVFHQVRDRASSVSPWNAVICGLAMHGHANMSLSVFSDLQKTNIKPNSITFLGVLSACCHAGLVVIGKQYFKSMKSVYNIDPNIKHYGCMVDLLGRAGCLKEAELLIESMPMKADVVIWGSMLAACKTHRKTEIGERAAENLARLEPSHGAGRVLLSNIYAEAGRWDDVYLVRRAMQSRRLKKLPGCSGVV</sequence>
<proteinExistence type="predicted"/>
<name>A0ACC2LU68_PERAE</name>
<organism evidence="1 2">
    <name type="scientific">Persea americana</name>
    <name type="common">Avocado</name>
    <dbReference type="NCBI Taxonomy" id="3435"/>
    <lineage>
        <taxon>Eukaryota</taxon>
        <taxon>Viridiplantae</taxon>
        <taxon>Streptophyta</taxon>
        <taxon>Embryophyta</taxon>
        <taxon>Tracheophyta</taxon>
        <taxon>Spermatophyta</taxon>
        <taxon>Magnoliopsida</taxon>
        <taxon>Magnoliidae</taxon>
        <taxon>Laurales</taxon>
        <taxon>Lauraceae</taxon>
        <taxon>Persea</taxon>
    </lineage>
</organism>
<evidence type="ECO:0000313" key="2">
    <source>
        <dbReference type="Proteomes" id="UP001234297"/>
    </source>
</evidence>
<comment type="caution">
    <text evidence="1">The sequence shown here is derived from an EMBL/GenBank/DDBJ whole genome shotgun (WGS) entry which is preliminary data.</text>
</comment>
<protein>
    <submittedName>
        <fullName evidence="1">Uncharacterized protein</fullName>
    </submittedName>
</protein>
<dbReference type="Proteomes" id="UP001234297">
    <property type="component" value="Chromosome 3"/>
</dbReference>